<gene>
    <name evidence="1" type="ORF">PLEPLA_LOCUS42486</name>
</gene>
<organism evidence="1 2">
    <name type="scientific">Pleuronectes platessa</name>
    <name type="common">European plaice</name>
    <dbReference type="NCBI Taxonomy" id="8262"/>
    <lineage>
        <taxon>Eukaryota</taxon>
        <taxon>Metazoa</taxon>
        <taxon>Chordata</taxon>
        <taxon>Craniata</taxon>
        <taxon>Vertebrata</taxon>
        <taxon>Euteleostomi</taxon>
        <taxon>Actinopterygii</taxon>
        <taxon>Neopterygii</taxon>
        <taxon>Teleostei</taxon>
        <taxon>Neoteleostei</taxon>
        <taxon>Acanthomorphata</taxon>
        <taxon>Carangaria</taxon>
        <taxon>Pleuronectiformes</taxon>
        <taxon>Pleuronectoidei</taxon>
        <taxon>Pleuronectidae</taxon>
        <taxon>Pleuronectes</taxon>
    </lineage>
</organism>
<evidence type="ECO:0000313" key="2">
    <source>
        <dbReference type="Proteomes" id="UP001153269"/>
    </source>
</evidence>
<sequence length="99" mass="11265">MKATVRATRRIPLLLQPKKRIQAHCSLMYKAHKEVRPAGMRIPDFLTSRLSLPRPVLLRLVSLEASRLSRSNRLKVVTLQEIHAAVTLVQQRMCTRAAA</sequence>
<reference evidence="1" key="1">
    <citation type="submission" date="2020-03" db="EMBL/GenBank/DDBJ databases">
        <authorList>
            <person name="Weist P."/>
        </authorList>
    </citation>
    <scope>NUCLEOTIDE SEQUENCE</scope>
</reference>
<comment type="caution">
    <text evidence="1">The sequence shown here is derived from an EMBL/GenBank/DDBJ whole genome shotgun (WGS) entry which is preliminary data.</text>
</comment>
<name>A0A9N7VS58_PLEPL</name>
<protein>
    <submittedName>
        <fullName evidence="1">Uncharacterized protein</fullName>
    </submittedName>
</protein>
<keyword evidence="2" id="KW-1185">Reference proteome</keyword>
<proteinExistence type="predicted"/>
<dbReference type="EMBL" id="CADEAL010004224">
    <property type="protein sequence ID" value="CAB1454719.1"/>
    <property type="molecule type" value="Genomic_DNA"/>
</dbReference>
<dbReference type="AlphaFoldDB" id="A0A9N7VS58"/>
<dbReference type="Proteomes" id="UP001153269">
    <property type="component" value="Unassembled WGS sequence"/>
</dbReference>
<evidence type="ECO:0000313" key="1">
    <source>
        <dbReference type="EMBL" id="CAB1454719.1"/>
    </source>
</evidence>
<accession>A0A9N7VS58</accession>